<proteinExistence type="predicted"/>
<comment type="caution">
    <text evidence="1">The sequence shown here is derived from an EMBL/GenBank/DDBJ whole genome shotgun (WGS) entry which is preliminary data.</text>
</comment>
<dbReference type="AlphaFoldDB" id="A0A645HAB9"/>
<accession>A0A645HAB9</accession>
<dbReference type="EMBL" id="VSSQ01088814">
    <property type="protein sequence ID" value="MPN35312.1"/>
    <property type="molecule type" value="Genomic_DNA"/>
</dbReference>
<sequence>MDVSDVKNPKQLVSYTMKNPKGLGVDKGMLFLCDDGLKIYKITTPNILMSNELAHYSGMEGYDLIPFNNVLMMITDDGLYQYDYSKVNEIKLLSKLNFEK</sequence>
<evidence type="ECO:0008006" key="2">
    <source>
        <dbReference type="Google" id="ProtNLM"/>
    </source>
</evidence>
<organism evidence="1">
    <name type="scientific">bioreactor metagenome</name>
    <dbReference type="NCBI Taxonomy" id="1076179"/>
    <lineage>
        <taxon>unclassified sequences</taxon>
        <taxon>metagenomes</taxon>
        <taxon>ecological metagenomes</taxon>
    </lineage>
</organism>
<name>A0A645HAB9_9ZZZZ</name>
<evidence type="ECO:0000313" key="1">
    <source>
        <dbReference type="EMBL" id="MPN35312.1"/>
    </source>
</evidence>
<reference evidence="1" key="1">
    <citation type="submission" date="2019-08" db="EMBL/GenBank/DDBJ databases">
        <authorList>
            <person name="Kucharzyk K."/>
            <person name="Murdoch R.W."/>
            <person name="Higgins S."/>
            <person name="Loffler F."/>
        </authorList>
    </citation>
    <scope>NUCLEOTIDE SEQUENCE</scope>
</reference>
<gene>
    <name evidence="1" type="ORF">SDC9_182809</name>
</gene>
<protein>
    <recommendedName>
        <fullName evidence="2">BPP domain-containing protein</fullName>
    </recommendedName>
</protein>